<evidence type="ECO:0000256" key="1">
    <source>
        <dbReference type="SAM" id="MobiDB-lite"/>
    </source>
</evidence>
<evidence type="ECO:0000313" key="3">
    <source>
        <dbReference type="Proteomes" id="UP000030106"/>
    </source>
</evidence>
<comment type="caution">
    <text evidence="2">The sequence shown here is derived from an EMBL/GenBank/DDBJ whole genome shotgun (WGS) entry which is preliminary data.</text>
</comment>
<dbReference type="AlphaFoldDB" id="A0A0A2VFD9"/>
<reference evidence="2 3" key="1">
    <citation type="submission" date="2012-10" db="EMBL/GenBank/DDBJ databases">
        <title>Genome sequencing and analysis of entomopathogenic fungi Beauveria bassiana D1-5.</title>
        <authorList>
            <person name="Li Q."/>
            <person name="Wang L."/>
            <person name="Zhang Z."/>
            <person name="Wang Q."/>
            <person name="Ren J."/>
            <person name="Wang M."/>
            <person name="Xu W."/>
            <person name="Wang J."/>
            <person name="Lu Y."/>
            <person name="Du Q."/>
            <person name="Sun Z."/>
        </authorList>
    </citation>
    <scope>NUCLEOTIDE SEQUENCE [LARGE SCALE GENOMIC DNA]</scope>
    <source>
        <strain evidence="2 3">D1-5</strain>
    </source>
</reference>
<protein>
    <submittedName>
        <fullName evidence="2">Uncharacterized protein</fullName>
    </submittedName>
</protein>
<dbReference type="HOGENOM" id="CLU_821329_0_0_1"/>
<feature type="compositionally biased region" description="Low complexity" evidence="1">
    <location>
        <begin position="90"/>
        <end position="102"/>
    </location>
</feature>
<gene>
    <name evidence="2" type="ORF">BBAD15_g8091</name>
</gene>
<name>A0A0A2VFD9_BEABA</name>
<accession>A0A0A2VFD9</accession>
<dbReference type="OrthoDB" id="4590524at2759"/>
<dbReference type="Proteomes" id="UP000030106">
    <property type="component" value="Unassembled WGS sequence"/>
</dbReference>
<organism evidence="2 3">
    <name type="scientific">Beauveria bassiana D1-5</name>
    <dbReference type="NCBI Taxonomy" id="1245745"/>
    <lineage>
        <taxon>Eukaryota</taxon>
        <taxon>Fungi</taxon>
        <taxon>Dikarya</taxon>
        <taxon>Ascomycota</taxon>
        <taxon>Pezizomycotina</taxon>
        <taxon>Sordariomycetes</taxon>
        <taxon>Hypocreomycetidae</taxon>
        <taxon>Hypocreales</taxon>
        <taxon>Cordycipitaceae</taxon>
        <taxon>Beauveria</taxon>
    </lineage>
</organism>
<evidence type="ECO:0000313" key="2">
    <source>
        <dbReference type="EMBL" id="KGQ06581.1"/>
    </source>
</evidence>
<feature type="compositionally biased region" description="Basic and acidic residues" evidence="1">
    <location>
        <begin position="103"/>
        <end position="112"/>
    </location>
</feature>
<sequence length="338" mass="36755">MVVTDFKGEQQPDKKAQQNVASSRSDYRQTVPSEAEEEQDTSHEMHELPPPYYEATSSIHNSHDPFSSNAGSRINPQDESSARMIRRPHSSSSTSTSTSTSSHDGDSNDIDRDGYQRAAKMTMTWDEKDASGYWARHEHETGACCSRRGGCVFSDRGGCCFSDREACCFSDRDGCCFSDRDACCCSEDGGCCFAATFPRPHAAAQSMTPPCIASTKAVAYCFEYRDFHPDQNVNKVRAALDDGKGLSRRHEHGRLGLPHSAGRSRSLGAVAVAVALALHLDGGARQRQHHCHAVVWRGHGVALLQAKRLWMLVENGGAGDALAASAGPDIQLLCLDSQ</sequence>
<dbReference type="EMBL" id="ANFO01000796">
    <property type="protein sequence ID" value="KGQ06581.1"/>
    <property type="molecule type" value="Genomic_DNA"/>
</dbReference>
<dbReference type="eggNOG" id="ENOG502RA5H">
    <property type="taxonomic scope" value="Eukaryota"/>
</dbReference>
<feature type="compositionally biased region" description="Basic and acidic residues" evidence="1">
    <location>
        <begin position="1"/>
        <end position="16"/>
    </location>
</feature>
<feature type="compositionally biased region" description="Polar residues" evidence="1">
    <location>
        <begin position="55"/>
        <end position="79"/>
    </location>
</feature>
<proteinExistence type="predicted"/>
<feature type="compositionally biased region" description="Polar residues" evidence="1">
    <location>
        <begin position="17"/>
        <end position="32"/>
    </location>
</feature>
<feature type="region of interest" description="Disordered" evidence="1">
    <location>
        <begin position="1"/>
        <end position="112"/>
    </location>
</feature>